<dbReference type="Proteomes" id="UP001634394">
    <property type="component" value="Unassembled WGS sequence"/>
</dbReference>
<comment type="subcellular location">
    <subcellularLocation>
        <location evidence="14">Synaptic cell membrane</location>
        <topology evidence="14">Multi-pass membrane protein</topology>
    </subcellularLocation>
</comment>
<evidence type="ECO:0000256" key="12">
    <source>
        <dbReference type="ARBA" id="ARBA00023286"/>
    </source>
</evidence>
<evidence type="ECO:0000313" key="18">
    <source>
        <dbReference type="EMBL" id="KAL3884940.1"/>
    </source>
</evidence>
<dbReference type="InterPro" id="IPR038050">
    <property type="entry name" value="Neuro_actylchol_rec"/>
</dbReference>
<dbReference type="PROSITE" id="PS00236">
    <property type="entry name" value="NEUROTR_ION_CHANNEL"/>
    <property type="match status" value="1"/>
</dbReference>
<dbReference type="InterPro" id="IPR018000">
    <property type="entry name" value="Neurotransmitter_ion_chnl_CS"/>
</dbReference>
<keyword evidence="4 15" id="KW-0812">Transmembrane</keyword>
<keyword evidence="8 15" id="KW-0472">Membrane</keyword>
<dbReference type="Pfam" id="PF02932">
    <property type="entry name" value="Neur_chan_memb"/>
    <property type="match status" value="1"/>
</dbReference>
<feature type="transmembrane region" description="Helical" evidence="15">
    <location>
        <begin position="246"/>
        <end position="264"/>
    </location>
</feature>
<keyword evidence="3" id="KW-1003">Cell membrane</keyword>
<evidence type="ECO:0000256" key="8">
    <source>
        <dbReference type="ARBA" id="ARBA00023136"/>
    </source>
</evidence>
<dbReference type="InterPro" id="IPR006201">
    <property type="entry name" value="Neur_channel"/>
</dbReference>
<gene>
    <name evidence="18" type="ORF">ACJMK2_025039</name>
</gene>
<protein>
    <submittedName>
        <fullName evidence="18">Uncharacterized protein</fullName>
    </submittedName>
</protein>
<feature type="transmembrane region" description="Helical" evidence="15">
    <location>
        <begin position="276"/>
        <end position="299"/>
    </location>
</feature>
<keyword evidence="11" id="KW-0325">Glycoprotein</keyword>
<keyword evidence="2 15" id="KW-0813">Transport</keyword>
<evidence type="ECO:0000256" key="7">
    <source>
        <dbReference type="ARBA" id="ARBA00023065"/>
    </source>
</evidence>
<comment type="caution">
    <text evidence="18">The sequence shown here is derived from an EMBL/GenBank/DDBJ whole genome shotgun (WGS) entry which is preliminary data.</text>
</comment>
<organism evidence="18 19">
    <name type="scientific">Sinanodonta woodiana</name>
    <name type="common">Chinese pond mussel</name>
    <name type="synonym">Anodonta woodiana</name>
    <dbReference type="NCBI Taxonomy" id="1069815"/>
    <lineage>
        <taxon>Eukaryota</taxon>
        <taxon>Metazoa</taxon>
        <taxon>Spiralia</taxon>
        <taxon>Lophotrochozoa</taxon>
        <taxon>Mollusca</taxon>
        <taxon>Bivalvia</taxon>
        <taxon>Autobranchia</taxon>
        <taxon>Heteroconchia</taxon>
        <taxon>Palaeoheterodonta</taxon>
        <taxon>Unionida</taxon>
        <taxon>Unionoidea</taxon>
        <taxon>Unionidae</taxon>
        <taxon>Unioninae</taxon>
        <taxon>Sinanodonta</taxon>
    </lineage>
</organism>
<keyword evidence="5 15" id="KW-1133">Transmembrane helix</keyword>
<evidence type="ECO:0000256" key="1">
    <source>
        <dbReference type="ARBA" id="ARBA00009237"/>
    </source>
</evidence>
<reference evidence="18 19" key="1">
    <citation type="submission" date="2024-11" db="EMBL/GenBank/DDBJ databases">
        <title>Chromosome-level genome assembly of the freshwater bivalve Anodonta woodiana.</title>
        <authorList>
            <person name="Chen X."/>
        </authorList>
    </citation>
    <scope>NUCLEOTIDE SEQUENCE [LARGE SCALE GENOMIC DNA]</scope>
    <source>
        <strain evidence="18">MN2024</strain>
        <tissue evidence="18">Gills</tissue>
    </source>
</reference>
<dbReference type="AlphaFoldDB" id="A0ABD3XGT3"/>
<evidence type="ECO:0000256" key="5">
    <source>
        <dbReference type="ARBA" id="ARBA00022989"/>
    </source>
</evidence>
<evidence type="ECO:0000256" key="14">
    <source>
        <dbReference type="ARBA" id="ARBA00034099"/>
    </source>
</evidence>
<evidence type="ECO:0000256" key="2">
    <source>
        <dbReference type="ARBA" id="ARBA00022448"/>
    </source>
</evidence>
<dbReference type="PANTHER" id="PTHR18945">
    <property type="entry name" value="NEUROTRANSMITTER GATED ION CHANNEL"/>
    <property type="match status" value="1"/>
</dbReference>
<evidence type="ECO:0000256" key="9">
    <source>
        <dbReference type="ARBA" id="ARBA00023157"/>
    </source>
</evidence>
<dbReference type="InterPro" id="IPR006029">
    <property type="entry name" value="Neurotrans-gated_channel_TM"/>
</dbReference>
<evidence type="ECO:0000256" key="15">
    <source>
        <dbReference type="RuleBase" id="RU000687"/>
    </source>
</evidence>
<dbReference type="FunFam" id="1.20.58.390:FF:000043">
    <property type="entry name" value="AcetylCholine Receptor"/>
    <property type="match status" value="1"/>
</dbReference>
<dbReference type="Pfam" id="PF02931">
    <property type="entry name" value="Neur_chan_LBD"/>
    <property type="match status" value="1"/>
</dbReference>
<evidence type="ECO:0000256" key="4">
    <source>
        <dbReference type="ARBA" id="ARBA00022692"/>
    </source>
</evidence>
<keyword evidence="19" id="KW-1185">Reference proteome</keyword>
<evidence type="ECO:0000313" key="19">
    <source>
        <dbReference type="Proteomes" id="UP001634394"/>
    </source>
</evidence>
<dbReference type="GO" id="GO:0034220">
    <property type="term" value="P:monoatomic ion transmembrane transport"/>
    <property type="evidence" value="ECO:0007669"/>
    <property type="project" value="UniProtKB-KW"/>
</dbReference>
<keyword evidence="12" id="KW-1071">Ligand-gated ion channel</keyword>
<dbReference type="InterPro" id="IPR006202">
    <property type="entry name" value="Neur_chan_lig-bd"/>
</dbReference>
<proteinExistence type="inferred from homology"/>
<accession>A0ABD3XGT3</accession>
<dbReference type="InterPro" id="IPR036734">
    <property type="entry name" value="Neur_chan_lig-bd_sf"/>
</dbReference>
<evidence type="ECO:0000256" key="3">
    <source>
        <dbReference type="ARBA" id="ARBA00022475"/>
    </source>
</evidence>
<dbReference type="GO" id="GO:0097060">
    <property type="term" value="C:synaptic membrane"/>
    <property type="evidence" value="ECO:0007669"/>
    <property type="project" value="UniProtKB-SubCell"/>
</dbReference>
<dbReference type="InterPro" id="IPR036719">
    <property type="entry name" value="Neuro-gated_channel_TM_sf"/>
</dbReference>
<dbReference type="FunFam" id="2.70.170.10:FF:000016">
    <property type="entry name" value="Nicotinic acetylcholine receptor subunit"/>
    <property type="match status" value="1"/>
</dbReference>
<dbReference type="SUPFAM" id="SSF63712">
    <property type="entry name" value="Nicotinic receptor ligand binding domain-like"/>
    <property type="match status" value="1"/>
</dbReference>
<evidence type="ECO:0000256" key="11">
    <source>
        <dbReference type="ARBA" id="ARBA00023180"/>
    </source>
</evidence>
<feature type="domain" description="Neurotransmitter-gated ion-channel ligand-binding" evidence="16">
    <location>
        <begin position="10"/>
        <end position="214"/>
    </location>
</feature>
<dbReference type="InterPro" id="IPR002394">
    <property type="entry name" value="Nicotinic_acetylcholine_rcpt"/>
</dbReference>
<dbReference type="PRINTS" id="PR00254">
    <property type="entry name" value="NICOTINICR"/>
</dbReference>
<feature type="transmembrane region" description="Helical" evidence="15">
    <location>
        <begin position="217"/>
        <end position="240"/>
    </location>
</feature>
<keyword evidence="9" id="KW-1015">Disulfide bond</keyword>
<dbReference type="Gene3D" id="2.70.170.10">
    <property type="entry name" value="Neurotransmitter-gated ion-channel ligand-binding domain"/>
    <property type="match status" value="1"/>
</dbReference>
<evidence type="ECO:0000259" key="17">
    <source>
        <dbReference type="Pfam" id="PF02932"/>
    </source>
</evidence>
<evidence type="ECO:0000256" key="6">
    <source>
        <dbReference type="ARBA" id="ARBA00023018"/>
    </source>
</evidence>
<evidence type="ECO:0000256" key="10">
    <source>
        <dbReference type="ARBA" id="ARBA00023170"/>
    </source>
</evidence>
<keyword evidence="6" id="KW-0770">Synapse</keyword>
<dbReference type="PRINTS" id="PR00252">
    <property type="entry name" value="NRIONCHANNEL"/>
</dbReference>
<dbReference type="Gene3D" id="1.20.58.390">
    <property type="entry name" value="Neurotransmitter-gated ion-channel transmembrane domain"/>
    <property type="match status" value="1"/>
</dbReference>
<dbReference type="SUPFAM" id="SSF90112">
    <property type="entry name" value="Neurotransmitter-gated ion-channel transmembrane pore"/>
    <property type="match status" value="1"/>
</dbReference>
<keyword evidence="10" id="KW-0675">Receptor</keyword>
<sequence>MNVNVSSEHLLMTALMRKYDSSIRPVYNSSKTVRVLLGLTLTQILDLDEKNQVLTTNVWLEMEWYDEKLTWNTSEYGGLAGIRVPCRKVWLPDIVLYNSVDDYTSGYMPSLAMVYDDGNVFWGPVVRFRSSCKIDITFFPFDDQDCKLKLGSWAYHVHEVDVHNRSNTIDLSNFVDNGEWELIGVKVERNMIRYNCCKEPFPDVTFYVRLRRRVKYYFMNIIIPCIILSFLCLAGFLLPPESGEKITLGLSVLLTITVFMLMVADKMPQTSESIPLISIYLMIVLSISCLSILSSVWILSIHHQRGKPTRVPTWIKILVFKILAPILCLTPKTTGSVNIKHSSVSGKYVRQKRTFHDTPEIIRLVGIRETVNSGEESEAFLLDRNLHGTCDHEGKDREDAVNELIAWLQKKYSEESCIDGSYQEWRDVALVLDRLLFVAFLVITIVSTAITLGMRPDDSSL</sequence>
<feature type="domain" description="Neurotransmitter-gated ion-channel transmembrane" evidence="17">
    <location>
        <begin position="221"/>
        <end position="450"/>
    </location>
</feature>
<dbReference type="NCBIfam" id="TIGR00860">
    <property type="entry name" value="LIC"/>
    <property type="match status" value="1"/>
</dbReference>
<dbReference type="CDD" id="cd19051">
    <property type="entry name" value="LGIC_TM_cation"/>
    <property type="match status" value="1"/>
</dbReference>
<keyword evidence="7 15" id="KW-0406">Ion transport</keyword>
<dbReference type="CDD" id="cd18997">
    <property type="entry name" value="LGIC_ECD_nAChR"/>
    <property type="match status" value="1"/>
</dbReference>
<evidence type="ECO:0000256" key="13">
    <source>
        <dbReference type="ARBA" id="ARBA00023303"/>
    </source>
</evidence>
<keyword evidence="13 15" id="KW-0407">Ion channel</keyword>
<evidence type="ECO:0000259" key="16">
    <source>
        <dbReference type="Pfam" id="PF02931"/>
    </source>
</evidence>
<dbReference type="EMBL" id="JBJQND010000002">
    <property type="protein sequence ID" value="KAL3884940.1"/>
    <property type="molecule type" value="Genomic_DNA"/>
</dbReference>
<comment type="similarity">
    <text evidence="1">Belongs to the ligand-gated ion channel (TC 1.A.9) family. Acetylcholine receptor (TC 1.A.9.1) subfamily.</text>
</comment>
<name>A0ABD3XGT3_SINWO</name>
<feature type="transmembrane region" description="Helical" evidence="15">
    <location>
        <begin position="435"/>
        <end position="454"/>
    </location>
</feature>